<keyword evidence="2" id="KW-0813">Transport</keyword>
<evidence type="ECO:0000313" key="7">
    <source>
        <dbReference type="EMBL" id="KUK84658.1"/>
    </source>
</evidence>
<dbReference type="Proteomes" id="UP000055014">
    <property type="component" value="Unassembled WGS sequence"/>
</dbReference>
<reference evidence="8" key="2">
    <citation type="journal article" date="2015" name="MBio">
        <title>Genome-Resolved Metagenomic Analysis Reveals Roles for Candidate Phyla and Other Microbial Community Members in Biogeochemical Transformations in Oil Reservoirs.</title>
        <authorList>
            <person name="Hu P."/>
            <person name="Tom L."/>
            <person name="Singh A."/>
            <person name="Thomas B.C."/>
            <person name="Baker B.J."/>
            <person name="Piceno Y.M."/>
            <person name="Andersen G.L."/>
            <person name="Banfield J.F."/>
        </authorList>
    </citation>
    <scope>NUCLEOTIDE SEQUENCE [LARGE SCALE GENOMIC DNA]</scope>
</reference>
<dbReference type="InterPro" id="IPR013563">
    <property type="entry name" value="Oligopep_ABC_C"/>
</dbReference>
<protein>
    <submittedName>
        <fullName evidence="6">Oligopeptide ABC transporter ATP-binding protein</fullName>
    </submittedName>
    <submittedName>
        <fullName evidence="7">Oligopeptide/dipeptide ABC transporter, ATP-binding protein</fullName>
    </submittedName>
</protein>
<comment type="caution">
    <text evidence="7">The sequence shown here is derived from an EMBL/GenBank/DDBJ whole genome shotgun (WGS) entry which is preliminary data.</text>
</comment>
<dbReference type="InterPro" id="IPR017871">
    <property type="entry name" value="ABC_transporter-like_CS"/>
</dbReference>
<organism evidence="7 8">
    <name type="scientific">Mesotoga infera</name>
    <dbReference type="NCBI Taxonomy" id="1236046"/>
    <lineage>
        <taxon>Bacteria</taxon>
        <taxon>Thermotogati</taxon>
        <taxon>Thermotogota</taxon>
        <taxon>Thermotogae</taxon>
        <taxon>Kosmotogales</taxon>
        <taxon>Kosmotogaceae</taxon>
        <taxon>Mesotoga</taxon>
    </lineage>
</organism>
<reference evidence="7" key="1">
    <citation type="journal article" date="2015" name="MBio">
        <title>Genome-resolved metagenomic analysis reveals roles for candidate phyla and other microbial community members in biogeochemical transformations in oil reservoirs.</title>
        <authorList>
            <person name="Hu P."/>
            <person name="Tom L."/>
            <person name="Singh A."/>
            <person name="Thomas B.C."/>
            <person name="Baker B.J."/>
            <person name="Piceno Y.M."/>
            <person name="Andersen G.L."/>
            <person name="Banfield J.F."/>
        </authorList>
    </citation>
    <scope>NUCLEOTIDE SEQUENCE [LARGE SCALE GENOMIC DNA]</scope>
    <source>
        <strain evidence="7">46_70</strain>
    </source>
</reference>
<dbReference type="CDD" id="cd03257">
    <property type="entry name" value="ABC_NikE_OppD_transporters"/>
    <property type="match status" value="1"/>
</dbReference>
<sequence length="321" mass="36644">MAETLIKIRNLKTYFPVKKSIFSKKLFVRAVDNVNMDVPKGSTFAVVGESGSGKTTLARTVLRLIEPTSGEIEFDGKNILELKGKDLLEVRRNMQIVFQDPYNSLHPRKLIKNIIGEGMKIHFKITDIEIRDRIAAVLKEVGLIDDHMYRYAHEFSGGQRQRIAFARAMVLKPKFIVLDEPTSALDVSVQAMVLKMLKEIKVQESLTYMFITHNLSLVDYIADKVAVMYVGEVVEMGDKTTIFNHPSHPYTDLLMASNPVPDPKFVREKRLLKGEIPSSINPPSGCRFHNRCPFADERCEREEPELRETKPGHFVRCHYPL</sequence>
<dbReference type="Proteomes" id="UP000264215">
    <property type="component" value="Unassembled WGS sequence"/>
</dbReference>
<name>A0A101HY22_9BACT</name>
<dbReference type="GO" id="GO:0055085">
    <property type="term" value="P:transmembrane transport"/>
    <property type="evidence" value="ECO:0007669"/>
    <property type="project" value="UniProtKB-ARBA"/>
</dbReference>
<evidence type="ECO:0000256" key="4">
    <source>
        <dbReference type="ARBA" id="ARBA00022840"/>
    </source>
</evidence>
<dbReference type="GO" id="GO:0016887">
    <property type="term" value="F:ATP hydrolysis activity"/>
    <property type="evidence" value="ECO:0007669"/>
    <property type="project" value="InterPro"/>
</dbReference>
<dbReference type="EMBL" id="LGGW01000240">
    <property type="protein sequence ID" value="KUK84658.1"/>
    <property type="molecule type" value="Genomic_DNA"/>
</dbReference>
<dbReference type="PROSITE" id="PS00211">
    <property type="entry name" value="ABC_TRANSPORTER_1"/>
    <property type="match status" value="1"/>
</dbReference>
<dbReference type="GO" id="GO:0005524">
    <property type="term" value="F:ATP binding"/>
    <property type="evidence" value="ECO:0007669"/>
    <property type="project" value="UniProtKB-KW"/>
</dbReference>
<dbReference type="FunFam" id="3.40.50.300:FF:000016">
    <property type="entry name" value="Oligopeptide ABC transporter ATP-binding component"/>
    <property type="match status" value="1"/>
</dbReference>
<keyword evidence="3" id="KW-0547">Nucleotide-binding</keyword>
<comment type="similarity">
    <text evidence="1">Belongs to the ABC transporter superfamily.</text>
</comment>
<dbReference type="InterPro" id="IPR050319">
    <property type="entry name" value="ABC_transp_ATP-bind"/>
</dbReference>
<dbReference type="PANTHER" id="PTHR43776:SF7">
    <property type="entry name" value="D,D-DIPEPTIDE TRANSPORT ATP-BINDING PROTEIN DDPF-RELATED"/>
    <property type="match status" value="1"/>
</dbReference>
<dbReference type="EMBL" id="DQBS01000074">
    <property type="protein sequence ID" value="HCO69571.1"/>
    <property type="molecule type" value="Genomic_DNA"/>
</dbReference>
<dbReference type="InterPro" id="IPR003439">
    <property type="entry name" value="ABC_transporter-like_ATP-bd"/>
</dbReference>
<reference evidence="6 9" key="3">
    <citation type="journal article" date="2018" name="Nat. Biotechnol.">
        <title>A standardized bacterial taxonomy based on genome phylogeny substantially revises the tree of life.</title>
        <authorList>
            <person name="Parks D.H."/>
            <person name="Chuvochina M."/>
            <person name="Waite D.W."/>
            <person name="Rinke C."/>
            <person name="Skarshewski A."/>
            <person name="Chaumeil P.A."/>
            <person name="Hugenholtz P."/>
        </authorList>
    </citation>
    <scope>NUCLEOTIDE SEQUENCE [LARGE SCALE GENOMIC DNA]</scope>
    <source>
        <strain evidence="6">UBA9905</strain>
    </source>
</reference>
<keyword evidence="4 7" id="KW-0067">ATP-binding</keyword>
<evidence type="ECO:0000259" key="5">
    <source>
        <dbReference type="PROSITE" id="PS50893"/>
    </source>
</evidence>
<proteinExistence type="inferred from homology"/>
<dbReference type="Pfam" id="PF00005">
    <property type="entry name" value="ABC_tran"/>
    <property type="match status" value="1"/>
</dbReference>
<feature type="domain" description="ABC transporter" evidence="5">
    <location>
        <begin position="6"/>
        <end position="255"/>
    </location>
</feature>
<dbReference type="Gene3D" id="3.40.50.300">
    <property type="entry name" value="P-loop containing nucleotide triphosphate hydrolases"/>
    <property type="match status" value="1"/>
</dbReference>
<evidence type="ECO:0000313" key="6">
    <source>
        <dbReference type="EMBL" id="HCO69571.1"/>
    </source>
</evidence>
<dbReference type="InterPro" id="IPR027417">
    <property type="entry name" value="P-loop_NTPase"/>
</dbReference>
<dbReference type="GO" id="GO:0015833">
    <property type="term" value="P:peptide transport"/>
    <property type="evidence" value="ECO:0007669"/>
    <property type="project" value="InterPro"/>
</dbReference>
<accession>A0A101HY22</accession>
<evidence type="ECO:0000256" key="3">
    <source>
        <dbReference type="ARBA" id="ARBA00022741"/>
    </source>
</evidence>
<dbReference type="SUPFAM" id="SSF52540">
    <property type="entry name" value="P-loop containing nucleoside triphosphate hydrolases"/>
    <property type="match status" value="1"/>
</dbReference>
<evidence type="ECO:0000256" key="1">
    <source>
        <dbReference type="ARBA" id="ARBA00005417"/>
    </source>
</evidence>
<dbReference type="AlphaFoldDB" id="A0A101HY22"/>
<dbReference type="PANTHER" id="PTHR43776">
    <property type="entry name" value="TRANSPORT ATP-BINDING PROTEIN"/>
    <property type="match status" value="1"/>
</dbReference>
<evidence type="ECO:0000313" key="9">
    <source>
        <dbReference type="Proteomes" id="UP000264215"/>
    </source>
</evidence>
<dbReference type="PATRIC" id="fig|1236046.5.peg.69"/>
<evidence type="ECO:0000256" key="2">
    <source>
        <dbReference type="ARBA" id="ARBA00022448"/>
    </source>
</evidence>
<dbReference type="SMART" id="SM00382">
    <property type="entry name" value="AAA"/>
    <property type="match status" value="1"/>
</dbReference>
<dbReference type="InterPro" id="IPR003593">
    <property type="entry name" value="AAA+_ATPase"/>
</dbReference>
<dbReference type="PROSITE" id="PS50893">
    <property type="entry name" value="ABC_TRANSPORTER_2"/>
    <property type="match status" value="1"/>
</dbReference>
<evidence type="ECO:0000313" key="8">
    <source>
        <dbReference type="Proteomes" id="UP000055014"/>
    </source>
</evidence>
<gene>
    <name evidence="6" type="ORF">DIT26_03155</name>
    <name evidence="7" type="ORF">XE02_1623</name>
</gene>
<dbReference type="Pfam" id="PF08352">
    <property type="entry name" value="oligo_HPY"/>
    <property type="match status" value="1"/>
</dbReference>
<dbReference type="NCBIfam" id="TIGR01727">
    <property type="entry name" value="oligo_HPY"/>
    <property type="match status" value="1"/>
</dbReference>